<protein>
    <recommendedName>
        <fullName evidence="12 13">DNA primase</fullName>
        <ecNumber evidence="12">2.7.7.101</ecNumber>
    </recommendedName>
</protein>
<dbReference type="AlphaFoldDB" id="A0A347WL73"/>
<evidence type="ECO:0000256" key="6">
    <source>
        <dbReference type="ARBA" id="ARBA00022723"/>
    </source>
</evidence>
<sequence length="611" mass="70540">MAFIPQTLINQVRENTDIVDVISQYVPLTKRGANYIASCPFHEDRNPSFSVSQPKQIYKCFSCGRGGNVYSFIEEIEGISFPEAFAKVAAFSQIPIDERYLQQGSKVQPAHQRLYELHDKVADFYHYYLTGTNNGASGYDYLLNRGFDEALLDTFQLGLAPDNSQVLLEYLRQNEFSDQELIDSGIFYQNDYQEWRDRFCGRLIIPLRNERGQVVAFSGRQFQAEQSPQAKYLNSPETPIFQKGELLYNLDLARPEINRTKQVLICEGYMDVMALYQAGYENVVATMGTSLTEEHLDRLTRLSREVYFIFDGDEAGQKATKRAFDLVLPRPQLVAKSVSIPQGLDPDEWLKQKGKASFDRLLEEAQSAFDFQVEYLKTHYNLHNDQELAQYIEQVTQLIAQLNSPIEQELRMKDLAEAYTVSLDLIEEQVARKRQQLNQQRRQESPGEAAPPPPPVAPAPASTSLNIRSGLAFQSEKQLLFHLIYYEEAWKFVEEMDGALVLFHDTAQRIYFALQELYYDEGLSLPLTAIVDRMTEESSRQFLNEVIWDQENLGYQEEVMVDCLKAIDKAFVQQEIEELREKVKQARQSAEYTEMNDLMMQIMRLNRKIKQ</sequence>
<keyword evidence="11 12" id="KW-0804">Transcription</keyword>
<dbReference type="GO" id="GO:1990077">
    <property type="term" value="C:primosome complex"/>
    <property type="evidence" value="ECO:0007669"/>
    <property type="project" value="UniProtKB-KW"/>
</dbReference>
<dbReference type="Gene3D" id="3.40.1360.10">
    <property type="match status" value="1"/>
</dbReference>
<dbReference type="InterPro" id="IPR030846">
    <property type="entry name" value="DnaG_bac"/>
</dbReference>
<dbReference type="SUPFAM" id="SSF56731">
    <property type="entry name" value="DNA primase core"/>
    <property type="match status" value="1"/>
</dbReference>
<evidence type="ECO:0000256" key="11">
    <source>
        <dbReference type="ARBA" id="ARBA00023163"/>
    </source>
</evidence>
<dbReference type="HAMAP" id="MF_00974">
    <property type="entry name" value="DNA_primase_DnaG"/>
    <property type="match status" value="1"/>
</dbReference>
<dbReference type="OrthoDB" id="9803773at2"/>
<evidence type="ECO:0000256" key="13">
    <source>
        <dbReference type="PIRNR" id="PIRNR002811"/>
    </source>
</evidence>
<feature type="region of interest" description="Disordered" evidence="16">
    <location>
        <begin position="434"/>
        <end position="461"/>
    </location>
</feature>
<dbReference type="GO" id="GO:0005737">
    <property type="term" value="C:cytoplasm"/>
    <property type="evidence" value="ECO:0007669"/>
    <property type="project" value="TreeGrafter"/>
</dbReference>
<dbReference type="CDD" id="cd03364">
    <property type="entry name" value="TOPRIM_DnaG_primases"/>
    <property type="match status" value="1"/>
</dbReference>
<dbReference type="InterPro" id="IPR006171">
    <property type="entry name" value="TOPRIM_dom"/>
</dbReference>
<feature type="zinc finger region" description="CHC2-type" evidence="12 14">
    <location>
        <begin position="39"/>
        <end position="63"/>
    </location>
</feature>
<keyword evidence="10 12" id="KW-0238">DNA-binding</keyword>
<evidence type="ECO:0000256" key="14">
    <source>
        <dbReference type="PIRSR" id="PIRSR002811-1"/>
    </source>
</evidence>
<accession>A0A347WL73</accession>
<evidence type="ECO:0000259" key="17">
    <source>
        <dbReference type="PROSITE" id="PS50880"/>
    </source>
</evidence>
<evidence type="ECO:0000256" key="7">
    <source>
        <dbReference type="ARBA" id="ARBA00022771"/>
    </source>
</evidence>
<dbReference type="PIRSF" id="PIRSF002811">
    <property type="entry name" value="DnaG"/>
    <property type="match status" value="1"/>
</dbReference>
<comment type="domain">
    <text evidence="12">Contains an N-terminal zinc-binding domain, a central core domain that contains the primase activity, and a C-terminal DnaB-binding domain.</text>
</comment>
<evidence type="ECO:0000256" key="2">
    <source>
        <dbReference type="ARBA" id="ARBA00022515"/>
    </source>
</evidence>
<reference evidence="18 19" key="1">
    <citation type="submission" date="2017-09" db="EMBL/GenBank/DDBJ databases">
        <title>Complete genome sequence of Oxytococcus suis strain ZY16052.</title>
        <authorList>
            <person name="Li F."/>
        </authorList>
    </citation>
    <scope>NUCLEOTIDE SEQUENCE [LARGE SCALE GENOMIC DNA]</scope>
    <source>
        <strain evidence="18 19">ZY16052</strain>
    </source>
</reference>
<dbReference type="Proteomes" id="UP000263232">
    <property type="component" value="Chromosome"/>
</dbReference>
<dbReference type="Pfam" id="PF08275">
    <property type="entry name" value="DNAG_N"/>
    <property type="match status" value="1"/>
</dbReference>
<dbReference type="PANTHER" id="PTHR30313">
    <property type="entry name" value="DNA PRIMASE"/>
    <property type="match status" value="1"/>
</dbReference>
<dbReference type="EMBL" id="CP023434">
    <property type="protein sequence ID" value="AXY25830.1"/>
    <property type="molecule type" value="Genomic_DNA"/>
</dbReference>
<dbReference type="InterPro" id="IPR037068">
    <property type="entry name" value="DNA_primase_core_N_sf"/>
</dbReference>
<comment type="function">
    <text evidence="12 13">RNA polymerase that catalyzes the synthesis of short RNA molecules used as primers for DNA polymerase during DNA replication.</text>
</comment>
<comment type="cofactor">
    <cofactor evidence="12 13 14">
        <name>Zn(2+)</name>
        <dbReference type="ChEBI" id="CHEBI:29105"/>
    </cofactor>
    <text evidence="12 13 14">Binds 1 zinc ion per monomer.</text>
</comment>
<dbReference type="InterPro" id="IPR006295">
    <property type="entry name" value="DNA_primase_DnaG"/>
</dbReference>
<evidence type="ECO:0000256" key="5">
    <source>
        <dbReference type="ARBA" id="ARBA00022705"/>
    </source>
</evidence>
<keyword evidence="9" id="KW-0460">Magnesium</keyword>
<dbReference type="SMART" id="SM00493">
    <property type="entry name" value="TOPRIM"/>
    <property type="match status" value="1"/>
</dbReference>
<evidence type="ECO:0000256" key="16">
    <source>
        <dbReference type="SAM" id="MobiDB-lite"/>
    </source>
</evidence>
<dbReference type="InterPro" id="IPR002694">
    <property type="entry name" value="Znf_CHC2"/>
</dbReference>
<dbReference type="GO" id="GO:0003899">
    <property type="term" value="F:DNA-directed RNA polymerase activity"/>
    <property type="evidence" value="ECO:0007669"/>
    <property type="project" value="UniProtKB-UniRule"/>
</dbReference>
<name>A0A347WL73_9LACT</name>
<dbReference type="GO" id="GO:0006269">
    <property type="term" value="P:DNA replication, synthesis of primer"/>
    <property type="evidence" value="ECO:0007669"/>
    <property type="project" value="UniProtKB-UniRule"/>
</dbReference>
<keyword evidence="15" id="KW-0175">Coiled coil</keyword>
<dbReference type="KEGG" id="abae:CL176_07370"/>
<comment type="subunit">
    <text evidence="12">Monomer. Interacts with DnaB.</text>
</comment>
<feature type="coiled-coil region" evidence="15">
    <location>
        <begin position="569"/>
        <end position="596"/>
    </location>
</feature>
<dbReference type="NCBIfam" id="TIGR01391">
    <property type="entry name" value="dnaG"/>
    <property type="match status" value="1"/>
</dbReference>
<keyword evidence="4 12" id="KW-0548">Nucleotidyltransferase</keyword>
<keyword evidence="1 12" id="KW-0240">DNA-directed RNA polymerase</keyword>
<evidence type="ECO:0000256" key="3">
    <source>
        <dbReference type="ARBA" id="ARBA00022679"/>
    </source>
</evidence>
<dbReference type="SMART" id="SM00400">
    <property type="entry name" value="ZnF_CHCC"/>
    <property type="match status" value="1"/>
</dbReference>
<dbReference type="Gene3D" id="1.10.860.10">
    <property type="entry name" value="DNAb Helicase, Chain A"/>
    <property type="match status" value="1"/>
</dbReference>
<dbReference type="EC" id="2.7.7.101" evidence="12"/>
<feature type="domain" description="Toprim" evidence="17">
    <location>
        <begin position="261"/>
        <end position="342"/>
    </location>
</feature>
<evidence type="ECO:0000256" key="4">
    <source>
        <dbReference type="ARBA" id="ARBA00022695"/>
    </source>
</evidence>
<dbReference type="RefSeq" id="WP_118990730.1">
    <property type="nucleotide sequence ID" value="NZ_CP023434.1"/>
</dbReference>
<comment type="catalytic activity">
    <reaction evidence="12">
        <text>ssDNA + n NTP = ssDNA/pppN(pN)n-1 hybrid + (n-1) diphosphate.</text>
        <dbReference type="EC" id="2.7.7.101"/>
    </reaction>
</comment>
<keyword evidence="19" id="KW-1185">Reference proteome</keyword>
<evidence type="ECO:0000256" key="10">
    <source>
        <dbReference type="ARBA" id="ARBA00023125"/>
    </source>
</evidence>
<keyword evidence="8 12" id="KW-0862">Zinc</keyword>
<gene>
    <name evidence="12 18" type="primary">dnaG</name>
    <name evidence="18" type="ORF">CL176_07370</name>
</gene>
<dbReference type="InterPro" id="IPR036977">
    <property type="entry name" value="DNA_primase_Znf_CHC2"/>
</dbReference>
<dbReference type="Pfam" id="PF10410">
    <property type="entry name" value="DnaB_bind"/>
    <property type="match status" value="1"/>
</dbReference>
<evidence type="ECO:0000256" key="9">
    <source>
        <dbReference type="ARBA" id="ARBA00022842"/>
    </source>
</evidence>
<evidence type="ECO:0000313" key="18">
    <source>
        <dbReference type="EMBL" id="AXY25830.1"/>
    </source>
</evidence>
<dbReference type="FunFam" id="3.90.580.10:FF:000001">
    <property type="entry name" value="DNA primase"/>
    <property type="match status" value="1"/>
</dbReference>
<keyword evidence="7 12" id="KW-0863">Zinc-finger</keyword>
<dbReference type="Pfam" id="PF01807">
    <property type="entry name" value="Zn_ribbon_DnaG"/>
    <property type="match status" value="1"/>
</dbReference>
<dbReference type="InterPro" id="IPR013264">
    <property type="entry name" value="DNAG_N"/>
</dbReference>
<dbReference type="Gene3D" id="3.90.580.10">
    <property type="entry name" value="Zinc finger, CHC2-type domain"/>
    <property type="match status" value="1"/>
</dbReference>
<dbReference type="SUPFAM" id="SSF57783">
    <property type="entry name" value="Zinc beta-ribbon"/>
    <property type="match status" value="1"/>
</dbReference>
<keyword evidence="6 12" id="KW-0479">Metal-binding</keyword>
<evidence type="ECO:0000256" key="12">
    <source>
        <dbReference type="HAMAP-Rule" id="MF_00974"/>
    </source>
</evidence>
<keyword evidence="2 12" id="KW-0639">Primosome</keyword>
<dbReference type="InterPro" id="IPR019475">
    <property type="entry name" value="DNA_primase_DnaB-bd"/>
</dbReference>
<dbReference type="InterPro" id="IPR050219">
    <property type="entry name" value="DnaG_primase"/>
</dbReference>
<comment type="similarity">
    <text evidence="12 13">Belongs to the DnaG primase family.</text>
</comment>
<dbReference type="GO" id="GO:0003677">
    <property type="term" value="F:DNA binding"/>
    <property type="evidence" value="ECO:0007669"/>
    <property type="project" value="UniProtKB-KW"/>
</dbReference>
<dbReference type="GO" id="GO:0000428">
    <property type="term" value="C:DNA-directed RNA polymerase complex"/>
    <property type="evidence" value="ECO:0007669"/>
    <property type="project" value="UniProtKB-KW"/>
</dbReference>
<dbReference type="FunFam" id="3.40.1360.10:FF:000002">
    <property type="entry name" value="DNA primase"/>
    <property type="match status" value="1"/>
</dbReference>
<proteinExistence type="inferred from homology"/>
<dbReference type="GO" id="GO:0008270">
    <property type="term" value="F:zinc ion binding"/>
    <property type="evidence" value="ECO:0007669"/>
    <property type="project" value="UniProtKB-UniRule"/>
</dbReference>
<dbReference type="PROSITE" id="PS50880">
    <property type="entry name" value="TOPRIM"/>
    <property type="match status" value="1"/>
</dbReference>
<dbReference type="Pfam" id="PF13155">
    <property type="entry name" value="Toprim_2"/>
    <property type="match status" value="1"/>
</dbReference>
<dbReference type="Gene3D" id="3.90.980.10">
    <property type="entry name" value="DNA primase, catalytic core, N-terminal domain"/>
    <property type="match status" value="1"/>
</dbReference>
<dbReference type="InterPro" id="IPR016136">
    <property type="entry name" value="DNA_helicase_N/primase_C"/>
</dbReference>
<evidence type="ECO:0000256" key="1">
    <source>
        <dbReference type="ARBA" id="ARBA00022478"/>
    </source>
</evidence>
<feature type="compositionally biased region" description="Pro residues" evidence="16">
    <location>
        <begin position="449"/>
        <end position="458"/>
    </location>
</feature>
<evidence type="ECO:0000313" key="19">
    <source>
        <dbReference type="Proteomes" id="UP000263232"/>
    </source>
</evidence>
<evidence type="ECO:0000256" key="8">
    <source>
        <dbReference type="ARBA" id="ARBA00022833"/>
    </source>
</evidence>
<organism evidence="18 19">
    <name type="scientific">Suicoccus acidiformans</name>
    <dbReference type="NCBI Taxonomy" id="2036206"/>
    <lineage>
        <taxon>Bacteria</taxon>
        <taxon>Bacillati</taxon>
        <taxon>Bacillota</taxon>
        <taxon>Bacilli</taxon>
        <taxon>Lactobacillales</taxon>
        <taxon>Aerococcaceae</taxon>
        <taxon>Suicoccus</taxon>
    </lineage>
</organism>
<evidence type="ECO:0000256" key="15">
    <source>
        <dbReference type="SAM" id="Coils"/>
    </source>
</evidence>
<keyword evidence="5 12" id="KW-0235">DNA replication</keyword>
<dbReference type="PANTHER" id="PTHR30313:SF2">
    <property type="entry name" value="DNA PRIMASE"/>
    <property type="match status" value="1"/>
</dbReference>
<keyword evidence="3 12" id="KW-0808">Transferase</keyword>
<dbReference type="InterPro" id="IPR034151">
    <property type="entry name" value="TOPRIM_DnaG_bac"/>
</dbReference>